<proteinExistence type="inferred from homology"/>
<dbReference type="InterPro" id="IPR008979">
    <property type="entry name" value="Galactose-bd-like_sf"/>
</dbReference>
<dbReference type="InterPro" id="IPR023296">
    <property type="entry name" value="Glyco_hydro_beta-prop_sf"/>
</dbReference>
<keyword evidence="5" id="KW-0732">Signal</keyword>
<dbReference type="OrthoDB" id="9970295at2759"/>
<reference evidence="8 9" key="1">
    <citation type="submission" date="2019-05" db="EMBL/GenBank/DDBJ databases">
        <title>Emergence of the Ug99 lineage of the wheat stem rust pathogen through somatic hybridization.</title>
        <authorList>
            <person name="Li F."/>
            <person name="Upadhyaya N.M."/>
            <person name="Sperschneider J."/>
            <person name="Matny O."/>
            <person name="Nguyen-Phuc H."/>
            <person name="Mago R."/>
            <person name="Raley C."/>
            <person name="Miller M.E."/>
            <person name="Silverstein K.A.T."/>
            <person name="Henningsen E."/>
            <person name="Hirsch C.D."/>
            <person name="Visser B."/>
            <person name="Pretorius Z.A."/>
            <person name="Steffenson B.J."/>
            <person name="Schwessinger B."/>
            <person name="Dodds P.N."/>
            <person name="Figueroa M."/>
        </authorList>
    </citation>
    <scope>NUCLEOTIDE SEQUENCE [LARGE SCALE GENOMIC DNA]</scope>
    <source>
        <strain evidence="6">21-0</strain>
        <strain evidence="7 9">Ug99</strain>
    </source>
</reference>
<dbReference type="GO" id="GO:0005975">
    <property type="term" value="P:carbohydrate metabolic process"/>
    <property type="evidence" value="ECO:0007669"/>
    <property type="project" value="InterPro"/>
</dbReference>
<gene>
    <name evidence="6" type="ORF">PGT21_007432</name>
    <name evidence="7" type="ORF">PGTUg99_004582</name>
</gene>
<dbReference type="Proteomes" id="UP000324748">
    <property type="component" value="Unassembled WGS sequence"/>
</dbReference>
<dbReference type="Pfam" id="PF04616">
    <property type="entry name" value="Glyco_hydro_43"/>
    <property type="match status" value="1"/>
</dbReference>
<evidence type="ECO:0000313" key="7">
    <source>
        <dbReference type="EMBL" id="KAA1123094.1"/>
    </source>
</evidence>
<dbReference type="CDD" id="cd18822">
    <property type="entry name" value="GH43_CtGH43-like"/>
    <property type="match status" value="1"/>
</dbReference>
<dbReference type="Proteomes" id="UP000325313">
    <property type="component" value="Unassembled WGS sequence"/>
</dbReference>
<evidence type="ECO:0000256" key="1">
    <source>
        <dbReference type="ARBA" id="ARBA00009865"/>
    </source>
</evidence>
<sequence>MSRFLGSLIIFLSLFFTVLAKIQLLAQNFKLADGSVRNVKLIWTSDTKAEVFRVYRKSLNSDFTILATGSFRSYDDYEVPEGPHVYQVWSLGDPVEGSNLLTKNPPQAENLQGFSTYDNIKSDKLDLRSKIYLDGVYYDYHMGWDNNGTTGIKELTSIDGFTFTEHRIVLTRKELCTNDKSGYCKLESVSFSQHPTTKEVVMWAHWEEKDGYKKGYVAVAYGKPGQERWKFGGSFRPLNHDSRDLNFFADDDHSGYVISSTNTNRDMNIYRLTPDWHHIKELVATVLKGQAREAPAMIHYGGMYYLFTSIATGWYPSTGKYISAPKLSGPWSENRVMGNLGGFSAQSGDIIKIGPTYVMRANKWRIPDIDPPGTPLRQVILPISLSNGTATYAFYPKVLYRDTGDLVGVYGLQNGRIVSIGRPVTSTGADKDHPEYLATSGVNTKAQRFYKPTAVPFIHAIDLGAVYKISHIELTTSLVPGSESAAQFIIEGSLQVTGPFTPFLDQSNNTRVGFVSAPVLNNFNCRYVALRVHKITNMHNKRPATPGIHEFTVFGKAPLNPTLASSQAGESQNNGFT</sequence>
<dbReference type="PANTHER" id="PTHR22925">
    <property type="entry name" value="GLYCOSYL HYDROLASE 43 FAMILY MEMBER"/>
    <property type="match status" value="1"/>
</dbReference>
<dbReference type="AlphaFoldDB" id="A0A5B0REC2"/>
<comment type="similarity">
    <text evidence="1 4">Belongs to the glycosyl hydrolase 43 family.</text>
</comment>
<keyword evidence="2 4" id="KW-0378">Hydrolase</keyword>
<dbReference type="Gene3D" id="2.60.120.260">
    <property type="entry name" value="Galactose-binding domain-like"/>
    <property type="match status" value="1"/>
</dbReference>
<evidence type="ECO:0000256" key="3">
    <source>
        <dbReference type="ARBA" id="ARBA00023295"/>
    </source>
</evidence>
<evidence type="ECO:0000313" key="6">
    <source>
        <dbReference type="EMBL" id="KAA1071438.1"/>
    </source>
</evidence>
<keyword evidence="8" id="KW-1185">Reference proteome</keyword>
<evidence type="ECO:0000313" key="9">
    <source>
        <dbReference type="Proteomes" id="UP000325313"/>
    </source>
</evidence>
<dbReference type="SUPFAM" id="SSF49785">
    <property type="entry name" value="Galactose-binding domain-like"/>
    <property type="match status" value="1"/>
</dbReference>
<feature type="signal peptide" evidence="5">
    <location>
        <begin position="1"/>
        <end position="20"/>
    </location>
</feature>
<feature type="chain" id="PRO_5036138138" evidence="5">
    <location>
        <begin position="21"/>
        <end position="577"/>
    </location>
</feature>
<protein>
    <submittedName>
        <fullName evidence="7">Uncharacterized protein</fullName>
    </submittedName>
</protein>
<dbReference type="EMBL" id="VDEP01000211">
    <property type="protein sequence ID" value="KAA1123094.1"/>
    <property type="molecule type" value="Genomic_DNA"/>
</dbReference>
<comment type="caution">
    <text evidence="7">The sequence shown here is derived from an EMBL/GenBank/DDBJ whole genome shotgun (WGS) entry which is preliminary data.</text>
</comment>
<name>A0A5B0REC2_PUCGR</name>
<dbReference type="GO" id="GO:0004553">
    <property type="term" value="F:hydrolase activity, hydrolyzing O-glycosyl compounds"/>
    <property type="evidence" value="ECO:0007669"/>
    <property type="project" value="InterPro"/>
</dbReference>
<evidence type="ECO:0000313" key="8">
    <source>
        <dbReference type="Proteomes" id="UP000324748"/>
    </source>
</evidence>
<evidence type="ECO:0000256" key="2">
    <source>
        <dbReference type="ARBA" id="ARBA00022801"/>
    </source>
</evidence>
<dbReference type="EMBL" id="VSWC01000170">
    <property type="protein sequence ID" value="KAA1071438.1"/>
    <property type="molecule type" value="Genomic_DNA"/>
</dbReference>
<dbReference type="InterPro" id="IPR006710">
    <property type="entry name" value="Glyco_hydro_43"/>
</dbReference>
<evidence type="ECO:0000256" key="4">
    <source>
        <dbReference type="RuleBase" id="RU361187"/>
    </source>
</evidence>
<dbReference type="SUPFAM" id="SSF75005">
    <property type="entry name" value="Arabinanase/levansucrase/invertase"/>
    <property type="match status" value="1"/>
</dbReference>
<dbReference type="Gene3D" id="2.115.10.20">
    <property type="entry name" value="Glycosyl hydrolase domain, family 43"/>
    <property type="match status" value="1"/>
</dbReference>
<accession>A0A5B0REC2</accession>
<evidence type="ECO:0000256" key="5">
    <source>
        <dbReference type="SAM" id="SignalP"/>
    </source>
</evidence>
<organism evidence="7 9">
    <name type="scientific">Puccinia graminis f. sp. tritici</name>
    <dbReference type="NCBI Taxonomy" id="56615"/>
    <lineage>
        <taxon>Eukaryota</taxon>
        <taxon>Fungi</taxon>
        <taxon>Dikarya</taxon>
        <taxon>Basidiomycota</taxon>
        <taxon>Pucciniomycotina</taxon>
        <taxon>Pucciniomycetes</taxon>
        <taxon>Pucciniales</taxon>
        <taxon>Pucciniaceae</taxon>
        <taxon>Puccinia</taxon>
    </lineage>
</organism>
<keyword evidence="3 4" id="KW-0326">Glycosidase</keyword>
<dbReference type="PANTHER" id="PTHR22925:SF3">
    <property type="entry name" value="GLYCOSYL HYDROLASE FAMILY PROTEIN 43"/>
    <property type="match status" value="1"/>
</dbReference>